<comment type="function">
    <text evidence="6">Acts both as a biotin--[acetyl-CoA-carboxylase] ligase and a biotin-operon repressor. In the presence of ATP, BirA activates biotin to form the BirA-biotinyl-5'-adenylate (BirA-bio-5'-AMP or holoBirA) complex. HoloBirA can either transfer the biotinyl moiety to the biotin carboxyl carrier protein (BCCP) subunit of acetyl-CoA carboxylase, or bind to the biotin operator site and inhibit transcription of the operon.</text>
</comment>
<feature type="binding site" evidence="6">
    <location>
        <begin position="94"/>
        <end position="96"/>
    </location>
    <ligand>
        <name>biotin</name>
        <dbReference type="ChEBI" id="CHEBI:57586"/>
    </ligand>
</feature>
<keyword evidence="9" id="KW-1185">Reference proteome</keyword>
<feature type="binding site" evidence="6">
    <location>
        <position position="190"/>
    </location>
    <ligand>
        <name>biotin</name>
        <dbReference type="ChEBI" id="CHEBI:57586"/>
    </ligand>
</feature>
<dbReference type="Pfam" id="PF03099">
    <property type="entry name" value="BPL_LplA_LipB"/>
    <property type="match status" value="1"/>
</dbReference>
<dbReference type="InterPro" id="IPR004143">
    <property type="entry name" value="BPL_LPL_catalytic"/>
</dbReference>
<dbReference type="EMBL" id="NHSF01000083">
    <property type="protein sequence ID" value="MBK5932238.1"/>
    <property type="molecule type" value="Genomic_DNA"/>
</dbReference>
<dbReference type="Gene3D" id="1.10.10.10">
    <property type="entry name" value="Winged helix-like DNA-binding domain superfamily/Winged helix DNA-binding domain"/>
    <property type="match status" value="1"/>
</dbReference>
<accession>A0AAJ0UIQ3</accession>
<evidence type="ECO:0000256" key="1">
    <source>
        <dbReference type="ARBA" id="ARBA00022598"/>
    </source>
</evidence>
<evidence type="ECO:0000313" key="9">
    <source>
        <dbReference type="Proteomes" id="UP001296967"/>
    </source>
</evidence>
<sequence>MTPRARALIELLIDGQPHSGAAIADAIGISRTAVWKILHQLDDELGLGLESVRGQGYRLPEPLELLSSEAICSKLDRPARQRIGALEILDEIDSTNAYLLERGRQGRFNNGEICLAERQSAGRGRLGRHWVSPFGRNIYLSILWCYPLAPAQLGGLSLACGVAIARALQGLGVEGIGLKWPNDVHWQRRKLAGLLLEVAGEAQGPSRVVVGVGINLGLRAADAEAINQPWVDLTEVCGGERPTSRAARRGNGAGCHSPNRDVPVCHVPSRNVLAATLIDHLTATLLRYADAGLAPFLEDWRTFDAYNGEPVVLIAGQQRIEGWYRGIDCQGNLRLDTTEGQRTFAAGEVSVRLKPSAPGL</sequence>
<dbReference type="InterPro" id="IPR003142">
    <property type="entry name" value="BPL_C"/>
</dbReference>
<reference evidence="8" key="2">
    <citation type="journal article" date="2020" name="Microorganisms">
        <title>Osmotic Adaptation and Compatible Solute Biosynthesis of Phototrophic Bacteria as Revealed from Genome Analyses.</title>
        <authorList>
            <person name="Imhoff J.F."/>
            <person name="Rahn T."/>
            <person name="Kunzel S."/>
            <person name="Keller A."/>
            <person name="Neulinger S.C."/>
        </authorList>
    </citation>
    <scope>NUCLEOTIDE SEQUENCE</scope>
    <source>
        <strain evidence="8">DSM 4395</strain>
    </source>
</reference>
<dbReference type="Gene3D" id="3.30.930.10">
    <property type="entry name" value="Bira Bifunctional Protein, Domain 2"/>
    <property type="match status" value="1"/>
</dbReference>
<comment type="catalytic activity">
    <reaction evidence="5 6">
        <text>biotin + L-lysyl-[protein] + ATP = N(6)-biotinyl-L-lysyl-[protein] + AMP + diphosphate + H(+)</text>
        <dbReference type="Rhea" id="RHEA:11756"/>
        <dbReference type="Rhea" id="RHEA-COMP:9752"/>
        <dbReference type="Rhea" id="RHEA-COMP:10505"/>
        <dbReference type="ChEBI" id="CHEBI:15378"/>
        <dbReference type="ChEBI" id="CHEBI:29969"/>
        <dbReference type="ChEBI" id="CHEBI:30616"/>
        <dbReference type="ChEBI" id="CHEBI:33019"/>
        <dbReference type="ChEBI" id="CHEBI:57586"/>
        <dbReference type="ChEBI" id="CHEBI:83144"/>
        <dbReference type="ChEBI" id="CHEBI:456215"/>
        <dbReference type="EC" id="6.3.4.15"/>
    </reaction>
</comment>
<comment type="caution">
    <text evidence="8">The sequence shown here is derived from an EMBL/GenBank/DDBJ whole genome shotgun (WGS) entry which is preliminary data.</text>
</comment>
<feature type="binding site" evidence="6">
    <location>
        <begin position="123"/>
        <end position="125"/>
    </location>
    <ligand>
        <name>biotin</name>
        <dbReference type="ChEBI" id="CHEBI:57586"/>
    </ligand>
</feature>
<dbReference type="InterPro" id="IPR004408">
    <property type="entry name" value="Biotin_CoA_COase_ligase"/>
</dbReference>
<dbReference type="GO" id="GO:0005737">
    <property type="term" value="C:cytoplasm"/>
    <property type="evidence" value="ECO:0007669"/>
    <property type="project" value="TreeGrafter"/>
</dbReference>
<dbReference type="PANTHER" id="PTHR12835">
    <property type="entry name" value="BIOTIN PROTEIN LIGASE"/>
    <property type="match status" value="1"/>
</dbReference>
<keyword evidence="4 6" id="KW-0092">Biotin</keyword>
<evidence type="ECO:0000256" key="6">
    <source>
        <dbReference type="HAMAP-Rule" id="MF_00978"/>
    </source>
</evidence>
<keyword evidence="6" id="KW-0678">Repressor</keyword>
<proteinExistence type="inferred from homology"/>
<dbReference type="GO" id="GO:0005524">
    <property type="term" value="F:ATP binding"/>
    <property type="evidence" value="ECO:0007669"/>
    <property type="project" value="UniProtKB-UniRule"/>
</dbReference>
<dbReference type="SUPFAM" id="SSF50037">
    <property type="entry name" value="C-terminal domain of transcriptional repressors"/>
    <property type="match status" value="1"/>
</dbReference>
<organism evidence="8 9">
    <name type="scientific">Halochromatium salexigens</name>
    <name type="common">Chromatium salexigens</name>
    <dbReference type="NCBI Taxonomy" id="49447"/>
    <lineage>
        <taxon>Bacteria</taxon>
        <taxon>Pseudomonadati</taxon>
        <taxon>Pseudomonadota</taxon>
        <taxon>Gammaproteobacteria</taxon>
        <taxon>Chromatiales</taxon>
        <taxon>Chromatiaceae</taxon>
        <taxon>Halochromatium</taxon>
    </lineage>
</organism>
<dbReference type="Pfam" id="PF02237">
    <property type="entry name" value="BPL_C"/>
    <property type="match status" value="1"/>
</dbReference>
<dbReference type="InterPro" id="IPR030855">
    <property type="entry name" value="Bifunct_BirA"/>
</dbReference>
<dbReference type="InterPro" id="IPR045864">
    <property type="entry name" value="aa-tRNA-synth_II/BPL/LPL"/>
</dbReference>
<dbReference type="GO" id="GO:0006355">
    <property type="term" value="P:regulation of DNA-templated transcription"/>
    <property type="evidence" value="ECO:0007669"/>
    <property type="project" value="UniProtKB-UniRule"/>
</dbReference>
<dbReference type="InterPro" id="IPR013196">
    <property type="entry name" value="HTH_11"/>
</dbReference>
<dbReference type="Proteomes" id="UP001296967">
    <property type="component" value="Unassembled WGS sequence"/>
</dbReference>
<protein>
    <recommendedName>
        <fullName evidence="6">Bifunctional ligase/repressor BirA</fullName>
    </recommendedName>
    <alternativeName>
        <fullName evidence="6">Biotin operon repressor</fullName>
    </alternativeName>
    <alternativeName>
        <fullName evidence="6">Biotin--[acetyl-CoA-carboxylase] ligase</fullName>
        <ecNumber evidence="6">6.3.4.15</ecNumber>
    </alternativeName>
    <alternativeName>
        <fullName evidence="6">Biotin--protein ligase</fullName>
    </alternativeName>
    <alternativeName>
        <fullName evidence="6">Biotin-[acetyl-CoA carboxylase] synthetase</fullName>
    </alternativeName>
</protein>
<dbReference type="EC" id="6.3.4.15" evidence="6"/>
<dbReference type="Pfam" id="PF08279">
    <property type="entry name" value="HTH_11"/>
    <property type="match status" value="1"/>
</dbReference>
<keyword evidence="3 6" id="KW-0067">ATP-binding</keyword>
<keyword evidence="2 6" id="KW-0547">Nucleotide-binding</keyword>
<keyword evidence="6" id="KW-0804">Transcription</keyword>
<dbReference type="AlphaFoldDB" id="A0AAJ0UIQ3"/>
<dbReference type="SUPFAM" id="SSF46785">
    <property type="entry name" value="Winged helix' DNA-binding domain"/>
    <property type="match status" value="1"/>
</dbReference>
<comment type="similarity">
    <text evidence="6">Belongs to the biotin--protein ligase family.</text>
</comment>
<keyword evidence="1 6" id="KW-0436">Ligase</keyword>
<dbReference type="GO" id="GO:0003677">
    <property type="term" value="F:DNA binding"/>
    <property type="evidence" value="ECO:0007669"/>
    <property type="project" value="UniProtKB-UniRule"/>
</dbReference>
<feature type="DNA-binding region" description="H-T-H motif" evidence="6">
    <location>
        <begin position="20"/>
        <end position="39"/>
    </location>
</feature>
<keyword evidence="6" id="KW-0238">DNA-binding</keyword>
<dbReference type="InterPro" id="IPR036390">
    <property type="entry name" value="WH_DNA-bd_sf"/>
</dbReference>
<dbReference type="NCBIfam" id="TIGR00121">
    <property type="entry name" value="birA_ligase"/>
    <property type="match status" value="1"/>
</dbReference>
<feature type="binding site" evidence="6">
    <location>
        <position position="119"/>
    </location>
    <ligand>
        <name>biotin</name>
        <dbReference type="ChEBI" id="CHEBI:57586"/>
    </ligand>
</feature>
<dbReference type="Gene3D" id="2.30.30.100">
    <property type="match status" value="1"/>
</dbReference>
<dbReference type="InterPro" id="IPR008988">
    <property type="entry name" value="Transcriptional_repressor_C"/>
</dbReference>
<evidence type="ECO:0000256" key="2">
    <source>
        <dbReference type="ARBA" id="ARBA00022741"/>
    </source>
</evidence>
<dbReference type="CDD" id="cd16442">
    <property type="entry name" value="BPL"/>
    <property type="match status" value="1"/>
</dbReference>
<evidence type="ECO:0000256" key="3">
    <source>
        <dbReference type="ARBA" id="ARBA00022840"/>
    </source>
</evidence>
<feature type="domain" description="BPL/LPL catalytic" evidence="7">
    <location>
        <begin position="81"/>
        <end position="289"/>
    </location>
</feature>
<reference evidence="8" key="1">
    <citation type="submission" date="2017-05" db="EMBL/GenBank/DDBJ databases">
        <authorList>
            <person name="Imhoff J.F."/>
            <person name="Rahn T."/>
            <person name="Kuenzel S."/>
            <person name="Neulinger S.C."/>
        </authorList>
    </citation>
    <scope>NUCLEOTIDE SEQUENCE</scope>
    <source>
        <strain evidence="8">DSM 4395</strain>
    </source>
</reference>
<dbReference type="InterPro" id="IPR036388">
    <property type="entry name" value="WH-like_DNA-bd_sf"/>
</dbReference>
<name>A0AAJ0UIQ3_HALSE</name>
<evidence type="ECO:0000256" key="4">
    <source>
        <dbReference type="ARBA" id="ARBA00023267"/>
    </source>
</evidence>
<evidence type="ECO:0000313" key="8">
    <source>
        <dbReference type="EMBL" id="MBK5932238.1"/>
    </source>
</evidence>
<evidence type="ECO:0000256" key="5">
    <source>
        <dbReference type="ARBA" id="ARBA00047846"/>
    </source>
</evidence>
<dbReference type="SUPFAM" id="SSF55681">
    <property type="entry name" value="Class II aaRS and biotin synthetases"/>
    <property type="match status" value="1"/>
</dbReference>
<dbReference type="PANTHER" id="PTHR12835:SF5">
    <property type="entry name" value="BIOTIN--PROTEIN LIGASE"/>
    <property type="match status" value="1"/>
</dbReference>
<keyword evidence="6" id="KW-0805">Transcription regulation</keyword>
<dbReference type="GO" id="GO:0004077">
    <property type="term" value="F:biotin--[biotin carboxyl-carrier protein] ligase activity"/>
    <property type="evidence" value="ECO:0007669"/>
    <property type="project" value="UniProtKB-UniRule"/>
</dbReference>
<gene>
    <name evidence="6" type="primary">birA</name>
    <name evidence="8" type="ORF">CCR82_17280</name>
</gene>
<dbReference type="HAMAP" id="MF_00978">
    <property type="entry name" value="Bifunct_BirA"/>
    <property type="match status" value="1"/>
</dbReference>
<dbReference type="PROSITE" id="PS51733">
    <property type="entry name" value="BPL_LPL_CATALYTIC"/>
    <property type="match status" value="1"/>
</dbReference>
<evidence type="ECO:0000259" key="7">
    <source>
        <dbReference type="PROSITE" id="PS51733"/>
    </source>
</evidence>